<evidence type="ECO:0000256" key="3">
    <source>
        <dbReference type="SAM" id="MobiDB-lite"/>
    </source>
</evidence>
<evidence type="ECO:0000259" key="4">
    <source>
        <dbReference type="PROSITE" id="PS50102"/>
    </source>
</evidence>
<organism evidence="5 6">
    <name type="scientific">Trypanosoma conorhini</name>
    <dbReference type="NCBI Taxonomy" id="83891"/>
    <lineage>
        <taxon>Eukaryota</taxon>
        <taxon>Discoba</taxon>
        <taxon>Euglenozoa</taxon>
        <taxon>Kinetoplastea</taxon>
        <taxon>Metakinetoplastina</taxon>
        <taxon>Trypanosomatida</taxon>
        <taxon>Trypanosomatidae</taxon>
        <taxon>Trypanosoma</taxon>
    </lineage>
</organism>
<keyword evidence="6" id="KW-1185">Reference proteome</keyword>
<feature type="compositionally biased region" description="Low complexity" evidence="3">
    <location>
        <begin position="545"/>
        <end position="558"/>
    </location>
</feature>
<feature type="compositionally biased region" description="Low complexity" evidence="3">
    <location>
        <begin position="17"/>
        <end position="27"/>
    </location>
</feature>
<gene>
    <name evidence="5" type="ORF">Tco025E_03783</name>
</gene>
<feature type="compositionally biased region" description="Acidic residues" evidence="3">
    <location>
        <begin position="532"/>
        <end position="541"/>
    </location>
</feature>
<dbReference type="SMART" id="SM00360">
    <property type="entry name" value="RRM"/>
    <property type="match status" value="3"/>
</dbReference>
<dbReference type="Proteomes" id="UP000284403">
    <property type="component" value="Unassembled WGS sequence"/>
</dbReference>
<proteinExistence type="predicted"/>
<dbReference type="GO" id="GO:0003729">
    <property type="term" value="F:mRNA binding"/>
    <property type="evidence" value="ECO:0007669"/>
    <property type="project" value="TreeGrafter"/>
</dbReference>
<evidence type="ECO:0000256" key="2">
    <source>
        <dbReference type="PROSITE-ProRule" id="PRU00176"/>
    </source>
</evidence>
<feature type="domain" description="RRM" evidence="4">
    <location>
        <begin position="373"/>
        <end position="451"/>
    </location>
</feature>
<evidence type="ECO:0000256" key="1">
    <source>
        <dbReference type="ARBA" id="ARBA00022884"/>
    </source>
</evidence>
<protein>
    <submittedName>
        <fullName evidence="5">Nuclear cap binding protein</fullName>
    </submittedName>
</protein>
<dbReference type="AlphaFoldDB" id="A0A3R7PII8"/>
<dbReference type="InterPro" id="IPR012677">
    <property type="entry name" value="Nucleotide-bd_a/b_plait_sf"/>
</dbReference>
<feature type="compositionally biased region" description="Basic residues" evidence="3">
    <location>
        <begin position="560"/>
        <end position="581"/>
    </location>
</feature>
<feature type="compositionally biased region" description="Gly residues" evidence="3">
    <location>
        <begin position="28"/>
        <end position="38"/>
    </location>
</feature>
<dbReference type="PROSITE" id="PS50102">
    <property type="entry name" value="RRM"/>
    <property type="match status" value="3"/>
</dbReference>
<evidence type="ECO:0000313" key="5">
    <source>
        <dbReference type="EMBL" id="RNF20425.1"/>
    </source>
</evidence>
<feature type="compositionally biased region" description="Low complexity" evidence="3">
    <location>
        <begin position="519"/>
        <end position="531"/>
    </location>
</feature>
<evidence type="ECO:0000313" key="6">
    <source>
        <dbReference type="Proteomes" id="UP000284403"/>
    </source>
</evidence>
<dbReference type="InterPro" id="IPR000504">
    <property type="entry name" value="RRM_dom"/>
</dbReference>
<dbReference type="Gene3D" id="3.30.70.330">
    <property type="match status" value="2"/>
</dbReference>
<sequence>MNARRQGQVGFRGGRDAAGLSVAARGAGRSGDAGGRGFARGRGRGRGGRVFPAAAAVTSLDDGDDGDDDAKGAARRPAPVHKARHVTTTLTEGGTELPKKLNNKVFVDGLPYEHKAAPGASSLEAELMQFAAAWKVGRPIRLIKKDGQGFGFLVFHSPQSVEVAVRVLNGRKFLGRTLRVEVPKPKDMAAIDAESGRDAGKSSFARQVLLADLAKITQPEIVREILRDVAPQLEKRLESVKMTSNNRKAFLTFASADDVEPAVRFLDGFSMLGRRITAARAAAPGSLPYSKLPSHSLSHARNAAAAMEADARATARPGGSARGDAKGSEDEGAPVLPLGVARAPATRQAAREGKPSNVTGVTEKYNLLETGPAEVFVGNLGEEVTEEQLRSHFHACGRIVSCEVLVNKSTSLPTGIARIVFALPAYASYAQKHLHGSRLHGHVIRVDRGDEQSAPLASESAPQDDDEAFDEDGYMERYGVKDKAAYFKGTSLEEGKRSGKRRREAAADGTAKKKKAERGAAGASGATPAGGADDDEEEEERFQDVDGVAVPATAAAGRRGPGRRRGAAAPKRAARAQRSSK</sequence>
<dbReference type="PANTHER" id="PTHR48025:SF1">
    <property type="entry name" value="RRM DOMAIN-CONTAINING PROTEIN"/>
    <property type="match status" value="1"/>
</dbReference>
<feature type="region of interest" description="Disordered" evidence="3">
    <location>
        <begin position="1"/>
        <end position="84"/>
    </location>
</feature>
<feature type="domain" description="RRM" evidence="4">
    <location>
        <begin position="103"/>
        <end position="185"/>
    </location>
</feature>
<keyword evidence="1 2" id="KW-0694">RNA-binding</keyword>
<comment type="caution">
    <text evidence="5">The sequence shown here is derived from an EMBL/GenBank/DDBJ whole genome shotgun (WGS) entry which is preliminary data.</text>
</comment>
<dbReference type="GeneID" id="40317394"/>
<dbReference type="CDD" id="cd00590">
    <property type="entry name" value="RRM_SF"/>
    <property type="match status" value="2"/>
</dbReference>
<dbReference type="GO" id="GO:0005634">
    <property type="term" value="C:nucleus"/>
    <property type="evidence" value="ECO:0007669"/>
    <property type="project" value="TreeGrafter"/>
</dbReference>
<dbReference type="PANTHER" id="PTHR48025">
    <property type="entry name" value="OS02G0815200 PROTEIN"/>
    <property type="match status" value="1"/>
</dbReference>
<dbReference type="OrthoDB" id="439808at2759"/>
<dbReference type="SUPFAM" id="SSF54928">
    <property type="entry name" value="RNA-binding domain, RBD"/>
    <property type="match status" value="3"/>
</dbReference>
<name>A0A3R7PII8_9TRYP</name>
<dbReference type="InterPro" id="IPR050502">
    <property type="entry name" value="Euk_RNA-bind_prot"/>
</dbReference>
<accession>A0A3R7PII8</accession>
<dbReference type="RefSeq" id="XP_029229200.1">
    <property type="nucleotide sequence ID" value="XM_029370701.1"/>
</dbReference>
<feature type="domain" description="RRM" evidence="4">
    <location>
        <begin position="206"/>
        <end position="283"/>
    </location>
</feature>
<feature type="region of interest" description="Disordered" evidence="3">
    <location>
        <begin position="309"/>
        <end position="336"/>
    </location>
</feature>
<dbReference type="EMBL" id="MKKU01000179">
    <property type="protein sequence ID" value="RNF20425.1"/>
    <property type="molecule type" value="Genomic_DNA"/>
</dbReference>
<dbReference type="Pfam" id="PF00076">
    <property type="entry name" value="RRM_1"/>
    <property type="match status" value="2"/>
</dbReference>
<reference evidence="5 6" key="1">
    <citation type="journal article" date="2018" name="BMC Genomics">
        <title>Genomic comparison of Trypanosoma conorhini and Trypanosoma rangeli to Trypanosoma cruzi strains of high and low virulence.</title>
        <authorList>
            <person name="Bradwell K.R."/>
            <person name="Koparde V.N."/>
            <person name="Matveyev A.V."/>
            <person name="Serrano M.G."/>
            <person name="Alves J.M."/>
            <person name="Parikh H."/>
            <person name="Huang B."/>
            <person name="Lee V."/>
            <person name="Espinosa-Alvarez O."/>
            <person name="Ortiz P.A."/>
            <person name="Costa-Martins A.G."/>
            <person name="Teixeira M.M."/>
            <person name="Buck G.A."/>
        </authorList>
    </citation>
    <scope>NUCLEOTIDE SEQUENCE [LARGE SCALE GENOMIC DNA]</scope>
    <source>
        <strain evidence="5 6">025E</strain>
    </source>
</reference>
<dbReference type="InterPro" id="IPR035979">
    <property type="entry name" value="RBD_domain_sf"/>
</dbReference>
<feature type="region of interest" description="Disordered" evidence="3">
    <location>
        <begin position="492"/>
        <end position="581"/>
    </location>
</feature>